<dbReference type="GO" id="GO:0003824">
    <property type="term" value="F:catalytic activity"/>
    <property type="evidence" value="ECO:0007669"/>
    <property type="project" value="InterPro"/>
</dbReference>
<evidence type="ECO:0000256" key="4">
    <source>
        <dbReference type="ARBA" id="ARBA00022723"/>
    </source>
</evidence>
<dbReference type="SFLD" id="SFLDS00029">
    <property type="entry name" value="Radical_SAM"/>
    <property type="match status" value="1"/>
</dbReference>
<dbReference type="GO" id="GO:0051539">
    <property type="term" value="F:4 iron, 4 sulfur cluster binding"/>
    <property type="evidence" value="ECO:0007669"/>
    <property type="project" value="UniProtKB-KW"/>
</dbReference>
<dbReference type="PANTHER" id="PTHR30352">
    <property type="entry name" value="PYRUVATE FORMATE-LYASE-ACTIVATING ENZYME"/>
    <property type="match status" value="1"/>
</dbReference>
<reference evidence="9" key="1">
    <citation type="submission" date="2017-09" db="EMBL/GenBank/DDBJ databases">
        <title>Depth-based differentiation of microbial function through sediment-hosted aquifers and enrichment of novel symbionts in the deep terrestrial subsurface.</title>
        <authorList>
            <person name="Probst A.J."/>
            <person name="Ladd B."/>
            <person name="Jarett J.K."/>
            <person name="Geller-Mcgrath D.E."/>
            <person name="Sieber C.M.K."/>
            <person name="Emerson J.B."/>
            <person name="Anantharaman K."/>
            <person name="Thomas B.C."/>
            <person name="Malmstrom R."/>
            <person name="Stieglmeier M."/>
            <person name="Klingl A."/>
            <person name="Woyke T."/>
            <person name="Ryan C.M."/>
            <person name="Banfield J.F."/>
        </authorList>
    </citation>
    <scope>NUCLEOTIDE SEQUENCE [LARGE SCALE GENOMIC DNA]</scope>
</reference>
<keyword evidence="4" id="KW-0479">Metal-binding</keyword>
<keyword evidence="5" id="KW-0408">Iron</keyword>
<evidence type="ECO:0000259" key="7">
    <source>
        <dbReference type="PROSITE" id="PS51918"/>
    </source>
</evidence>
<dbReference type="EMBL" id="PEYW01000045">
    <property type="protein sequence ID" value="PIS20578.1"/>
    <property type="molecule type" value="Genomic_DNA"/>
</dbReference>
<organism evidence="8 9">
    <name type="scientific">candidate division WWE3 bacterium CG08_land_8_20_14_0_20_43_13</name>
    <dbReference type="NCBI Taxonomy" id="1975087"/>
    <lineage>
        <taxon>Bacteria</taxon>
        <taxon>Katanobacteria</taxon>
    </lineage>
</organism>
<accession>A0A2H0X8Z9</accession>
<dbReference type="Gene3D" id="3.20.20.70">
    <property type="entry name" value="Aldolase class I"/>
    <property type="match status" value="1"/>
</dbReference>
<dbReference type="InterPro" id="IPR058240">
    <property type="entry name" value="rSAM_sf"/>
</dbReference>
<keyword evidence="3" id="KW-0949">S-adenosyl-L-methionine</keyword>
<dbReference type="Pfam" id="PF04055">
    <property type="entry name" value="Radical_SAM"/>
    <property type="match status" value="1"/>
</dbReference>
<dbReference type="InterPro" id="IPR013785">
    <property type="entry name" value="Aldolase_TIM"/>
</dbReference>
<dbReference type="SFLD" id="SFLDG01094">
    <property type="entry name" value="Uncharacterised_Radical_SAM_Su"/>
    <property type="match status" value="1"/>
</dbReference>
<dbReference type="PANTHER" id="PTHR30352:SF5">
    <property type="entry name" value="PYRUVATE FORMATE-LYASE 1-ACTIVATING ENZYME"/>
    <property type="match status" value="1"/>
</dbReference>
<gene>
    <name evidence="8" type="ORF">COT52_03065</name>
</gene>
<keyword evidence="2" id="KW-0004">4Fe-4S</keyword>
<protein>
    <submittedName>
        <fullName evidence="8">Anaerobic ribonucleoside-triphosphate reductase activating protein</fullName>
    </submittedName>
</protein>
<evidence type="ECO:0000256" key="2">
    <source>
        <dbReference type="ARBA" id="ARBA00022485"/>
    </source>
</evidence>
<feature type="domain" description="Radical SAM core" evidence="7">
    <location>
        <begin position="13"/>
        <end position="231"/>
    </location>
</feature>
<dbReference type="InterPro" id="IPR034457">
    <property type="entry name" value="Organic_radical-activating"/>
</dbReference>
<dbReference type="SUPFAM" id="SSF102114">
    <property type="entry name" value="Radical SAM enzymes"/>
    <property type="match status" value="1"/>
</dbReference>
<dbReference type="InterPro" id="IPR007197">
    <property type="entry name" value="rSAM"/>
</dbReference>
<comment type="cofactor">
    <cofactor evidence="1">
        <name>[4Fe-4S] cluster</name>
        <dbReference type="ChEBI" id="CHEBI:49883"/>
    </cofactor>
</comment>
<dbReference type="CDD" id="cd01335">
    <property type="entry name" value="Radical_SAM"/>
    <property type="match status" value="1"/>
</dbReference>
<evidence type="ECO:0000313" key="9">
    <source>
        <dbReference type="Proteomes" id="UP000231414"/>
    </source>
</evidence>
<dbReference type="GO" id="GO:0046872">
    <property type="term" value="F:metal ion binding"/>
    <property type="evidence" value="ECO:0007669"/>
    <property type="project" value="UniProtKB-KW"/>
</dbReference>
<dbReference type="NCBIfam" id="TIGR02495">
    <property type="entry name" value="NrdG2"/>
    <property type="match status" value="1"/>
</dbReference>
<sequence length="235" mass="26321">MYLAALQKISLLDYPEKVAAVVFTAGCNFNCPFCHNRQLVVPQEYPCGLDEGEFFDFLLKRQGLLDGVVFTGGEPSLQPDLREFIGKVKELGFLVKLDTNGSCPKVVSDLLSGGQLDYIAVDVKAPFDQRYELASGISVDLLSVKETLNKLLLSNVFFELRTTVVPGLHTIDWMTDLACQLKDRALAPRAPWFLQPFEPKNCLNNEYLARAPHTKLELNAILESVKNIYHNVSLR</sequence>
<evidence type="ECO:0000256" key="6">
    <source>
        <dbReference type="ARBA" id="ARBA00023014"/>
    </source>
</evidence>
<dbReference type="Proteomes" id="UP000231414">
    <property type="component" value="Unassembled WGS sequence"/>
</dbReference>
<evidence type="ECO:0000256" key="5">
    <source>
        <dbReference type="ARBA" id="ARBA00023004"/>
    </source>
</evidence>
<proteinExistence type="predicted"/>
<evidence type="ECO:0000313" key="8">
    <source>
        <dbReference type="EMBL" id="PIS20578.1"/>
    </source>
</evidence>
<evidence type="ECO:0000256" key="1">
    <source>
        <dbReference type="ARBA" id="ARBA00001966"/>
    </source>
</evidence>
<dbReference type="PROSITE" id="PS51918">
    <property type="entry name" value="RADICAL_SAM"/>
    <property type="match status" value="1"/>
</dbReference>
<dbReference type="InterPro" id="IPR012840">
    <property type="entry name" value="NrdG2"/>
</dbReference>
<name>A0A2H0X8Z9_UNCKA</name>
<keyword evidence="6" id="KW-0411">Iron-sulfur</keyword>
<comment type="caution">
    <text evidence="8">The sequence shown here is derived from an EMBL/GenBank/DDBJ whole genome shotgun (WGS) entry which is preliminary data.</text>
</comment>
<dbReference type="AlphaFoldDB" id="A0A2H0X8Z9"/>
<evidence type="ECO:0000256" key="3">
    <source>
        <dbReference type="ARBA" id="ARBA00022691"/>
    </source>
</evidence>